<dbReference type="Gene3D" id="3.40.50.300">
    <property type="entry name" value="P-loop containing nucleotide triphosphate hydrolases"/>
    <property type="match status" value="1"/>
</dbReference>
<evidence type="ECO:0000256" key="3">
    <source>
        <dbReference type="ARBA" id="ARBA00022840"/>
    </source>
</evidence>
<dbReference type="STRING" id="1817760.A2151_05965"/>
<keyword evidence="2" id="KW-0547">Nucleotide-binding</keyword>
<dbReference type="SMART" id="SM00382">
    <property type="entry name" value="AAA"/>
    <property type="match status" value="1"/>
</dbReference>
<feature type="region of interest" description="Disordered" evidence="4">
    <location>
        <begin position="1"/>
        <end position="28"/>
    </location>
</feature>
<dbReference type="PROSITE" id="PS00662">
    <property type="entry name" value="T2SP_E"/>
    <property type="match status" value="1"/>
</dbReference>
<dbReference type="GO" id="GO:0005886">
    <property type="term" value="C:plasma membrane"/>
    <property type="evidence" value="ECO:0007669"/>
    <property type="project" value="TreeGrafter"/>
</dbReference>
<evidence type="ECO:0000256" key="4">
    <source>
        <dbReference type="SAM" id="MobiDB-lite"/>
    </source>
</evidence>
<comment type="caution">
    <text evidence="6">The sequence shown here is derived from an EMBL/GenBank/DDBJ whole genome shotgun (WGS) entry which is preliminary data.</text>
</comment>
<dbReference type="InterPro" id="IPR037257">
    <property type="entry name" value="T2SS_E_N_sf"/>
</dbReference>
<name>A0A1F6TNH5_9PROT</name>
<feature type="compositionally biased region" description="Basic and acidic residues" evidence="4">
    <location>
        <begin position="9"/>
        <end position="28"/>
    </location>
</feature>
<dbReference type="AlphaFoldDB" id="A0A1F6TNH5"/>
<dbReference type="Gene3D" id="3.30.450.90">
    <property type="match status" value="1"/>
</dbReference>
<dbReference type="EMBL" id="MFSU01000076">
    <property type="protein sequence ID" value="OGI46673.1"/>
    <property type="molecule type" value="Genomic_DNA"/>
</dbReference>
<sequence length="606" mass="66659">MASRPHTPSADKDSSESPRTAPPERKLDLSEAVRLLVADGRLSQDDAAALTREGRAATRAGAHPLTVIADKGFKDLRPPHKSLTAEALTQWLAERSGLAYERIDPLKIDVAAITGVVSYAYCARRGILPIRVNEDAVTFATAEPHIAEWVDELARALRKKITRVLANPADIARYLDQFYSLSRSVQRAQADAAAPSIVTNLEQLVQLGRAGRLDANDHHIVQVVDWLLQYAFEQRASDIHLEPRREQAEVRFRIDGVLHPVYEMPAPVMGAVIARIKSVGRMDVAEKRRPLDGRLKTRTPEGDEVELRLSTIPTAVGEKMVLRIFDPTVLVRSFEGLGLSPHEVKLWEGMVALPHGIILVTGPTGSGKTTTLYSTLKQLARPEVNVCTIEDPIEMVEPAFNQMQVQPNIELHFATGVRALLRQDPDIIMIGEIRDLETAEMAIQAALTGHLVLSTLHTNDAPSAVTRLLELGAPAYLINATLIGVLAQRLVRTLCPHCKQPGEVEDEAWRRLTRPWKVPKPAPVYVPKGCLECRNTGYRGRIGIYEAFATTPALRKLVHPQSDVSALRAQAIKDGMQPLRLSGARKIAAGLTTIDEVIKVAPPPEE</sequence>
<dbReference type="FunFam" id="3.40.50.300:FF:000398">
    <property type="entry name" value="Type IV pilus assembly ATPase PilB"/>
    <property type="match status" value="1"/>
</dbReference>
<protein>
    <submittedName>
        <fullName evidence="6">Type II secretion system protein E</fullName>
    </submittedName>
</protein>
<dbReference type="SUPFAM" id="SSF160246">
    <property type="entry name" value="EspE N-terminal domain-like"/>
    <property type="match status" value="1"/>
</dbReference>
<dbReference type="InterPro" id="IPR003593">
    <property type="entry name" value="AAA+_ATPase"/>
</dbReference>
<evidence type="ECO:0000259" key="5">
    <source>
        <dbReference type="PROSITE" id="PS00662"/>
    </source>
</evidence>
<comment type="similarity">
    <text evidence="1">Belongs to the GSP E family.</text>
</comment>
<dbReference type="CDD" id="cd01129">
    <property type="entry name" value="PulE-GspE-like"/>
    <property type="match status" value="1"/>
</dbReference>
<dbReference type="Proteomes" id="UP000178885">
    <property type="component" value="Unassembled WGS sequence"/>
</dbReference>
<evidence type="ECO:0000256" key="2">
    <source>
        <dbReference type="ARBA" id="ARBA00022741"/>
    </source>
</evidence>
<reference evidence="6 7" key="1">
    <citation type="journal article" date="2016" name="Nat. Commun.">
        <title>Thousands of microbial genomes shed light on interconnected biogeochemical processes in an aquifer system.</title>
        <authorList>
            <person name="Anantharaman K."/>
            <person name="Brown C.T."/>
            <person name="Hug L.A."/>
            <person name="Sharon I."/>
            <person name="Castelle C.J."/>
            <person name="Probst A.J."/>
            <person name="Thomas B.C."/>
            <person name="Singh A."/>
            <person name="Wilkins M.J."/>
            <person name="Karaoz U."/>
            <person name="Brodie E.L."/>
            <person name="Williams K.H."/>
            <person name="Hubbard S.S."/>
            <person name="Banfield J.F."/>
        </authorList>
    </citation>
    <scope>NUCLEOTIDE SEQUENCE [LARGE SCALE GENOMIC DNA]</scope>
</reference>
<dbReference type="GO" id="GO:0005524">
    <property type="term" value="F:ATP binding"/>
    <property type="evidence" value="ECO:0007669"/>
    <property type="project" value="UniProtKB-KW"/>
</dbReference>
<evidence type="ECO:0000256" key="1">
    <source>
        <dbReference type="ARBA" id="ARBA00006611"/>
    </source>
</evidence>
<dbReference type="InterPro" id="IPR007831">
    <property type="entry name" value="T2SS_GspE_N"/>
</dbReference>
<evidence type="ECO:0000313" key="7">
    <source>
        <dbReference type="Proteomes" id="UP000178885"/>
    </source>
</evidence>
<accession>A0A1F6TNH5</accession>
<dbReference type="SUPFAM" id="SSF52540">
    <property type="entry name" value="P-loop containing nucleoside triphosphate hydrolases"/>
    <property type="match status" value="1"/>
</dbReference>
<dbReference type="InterPro" id="IPR001482">
    <property type="entry name" value="T2SS/T4SS_dom"/>
</dbReference>
<dbReference type="GO" id="GO:0016887">
    <property type="term" value="F:ATP hydrolysis activity"/>
    <property type="evidence" value="ECO:0007669"/>
    <property type="project" value="TreeGrafter"/>
</dbReference>
<gene>
    <name evidence="6" type="ORF">A2151_05965</name>
</gene>
<feature type="domain" description="Bacterial type II secretion system protein E" evidence="5">
    <location>
        <begin position="421"/>
        <end position="435"/>
    </location>
</feature>
<dbReference type="Gene3D" id="3.30.300.160">
    <property type="entry name" value="Type II secretion system, protein E, N-terminal domain"/>
    <property type="match status" value="1"/>
</dbReference>
<keyword evidence="3" id="KW-0067">ATP-binding</keyword>
<dbReference type="InterPro" id="IPR027417">
    <property type="entry name" value="P-loop_NTPase"/>
</dbReference>
<dbReference type="Pfam" id="PF05157">
    <property type="entry name" value="MshEN"/>
    <property type="match status" value="1"/>
</dbReference>
<dbReference type="Pfam" id="PF00437">
    <property type="entry name" value="T2SSE"/>
    <property type="match status" value="1"/>
</dbReference>
<dbReference type="PANTHER" id="PTHR30258">
    <property type="entry name" value="TYPE II SECRETION SYSTEM PROTEIN GSPE-RELATED"/>
    <property type="match status" value="1"/>
</dbReference>
<proteinExistence type="inferred from homology"/>
<dbReference type="PANTHER" id="PTHR30258:SF13">
    <property type="entry name" value="SECRETION PATHWAY ATPASE-RELATED"/>
    <property type="match status" value="1"/>
</dbReference>
<evidence type="ECO:0000313" key="6">
    <source>
        <dbReference type="EMBL" id="OGI46673.1"/>
    </source>
</evidence>
<organism evidence="6 7">
    <name type="scientific">Candidatus Muproteobacteria bacterium RBG_16_65_34</name>
    <dbReference type="NCBI Taxonomy" id="1817760"/>
    <lineage>
        <taxon>Bacteria</taxon>
        <taxon>Pseudomonadati</taxon>
        <taxon>Pseudomonadota</taxon>
        <taxon>Candidatus Muproteobacteria</taxon>
    </lineage>
</organism>